<feature type="binding site" evidence="12">
    <location>
        <position position="49"/>
    </location>
    <ligand>
        <name>ATP</name>
        <dbReference type="ChEBI" id="CHEBI:30616"/>
    </ligand>
</feature>
<comment type="catalytic activity">
    <reaction evidence="10">
        <text>O-(5'-adenylyl)-L-tyrosyl-[protein] + ATP = O-[5'-(adenylyl-(5'-&gt;3')-adenylyl)]-L-tyrosyl-[protein] + diphosphate</text>
        <dbReference type="Rhea" id="RHEA:66528"/>
        <dbReference type="Rhea" id="RHEA-COMP:13846"/>
        <dbReference type="Rhea" id="RHEA-COMP:17046"/>
        <dbReference type="ChEBI" id="CHEBI:30616"/>
        <dbReference type="ChEBI" id="CHEBI:33019"/>
        <dbReference type="ChEBI" id="CHEBI:83624"/>
        <dbReference type="ChEBI" id="CHEBI:167160"/>
    </reaction>
</comment>
<dbReference type="SUPFAM" id="SSF81301">
    <property type="entry name" value="Nucleotidyltransferase"/>
    <property type="match status" value="1"/>
</dbReference>
<proteinExistence type="inferred from homology"/>
<dbReference type="InterPro" id="IPR015329">
    <property type="entry name" value="tRNA_NucTransf2"/>
</dbReference>
<feature type="binding site" evidence="12">
    <location>
        <position position="116"/>
    </location>
    <ligand>
        <name>Mg(2+)</name>
        <dbReference type="ChEBI" id="CHEBI:18420"/>
    </ligand>
</feature>
<sequence length="453" mass="53196">MKYREILDEIKPKKSEKEKIETLCKTLIDNINDIAKKENIPVEATLVGSVAKGTWLSGKADIDIFLPFPLTTPEDELREKGLYLGHECIKKVGGKAEEKYAAHPYVTGHIQGYEVDFVPCYKIKDANQLRSAVDRTLLHTKYIQENLDEEKKDEVLLLKKFMEGIETYGSEFKVGGFSGYLCELLILYYDSFENVLKAASNEWRPGYVIDIENYGTSRKFRDPLIVIDPVDKNRNVASALTMQKMTEFIVAARNFLENPKKDYFYPVKLKVSKEELKKEIKKRGSRIVAVIFKHPKLPADTLYPQLKKTEMSIKKHLNKEGFKVLRSGHWSNEEDLGFLIFEFEVWRLPKYKKHFGPKFWIKKHYYRFLRKYGKENVWVEKDRVVSRRERKNYKVESYIKELLKSGKIRVGKDIKNYVSKSKVMNETEFLDYVPKQSLEFLKKFLNPGIHLWR</sequence>
<evidence type="ECO:0000256" key="7">
    <source>
        <dbReference type="ARBA" id="ARBA00022840"/>
    </source>
</evidence>
<keyword evidence="1 12" id="KW-0808">Transferase</keyword>
<dbReference type="InterPro" id="IPR011068">
    <property type="entry name" value="NuclTrfase_I-like_C"/>
</dbReference>
<evidence type="ECO:0000259" key="13">
    <source>
        <dbReference type="Pfam" id="PF01909"/>
    </source>
</evidence>
<comment type="similarity">
    <text evidence="12">Belongs to the tRNA nucleotidyltransferase/poly(A) polymerase family. Archaeal CCA-adding enzyme subfamily.</text>
</comment>
<dbReference type="InterPro" id="IPR048833">
    <property type="entry name" value="CAA_C"/>
</dbReference>
<dbReference type="KEGG" id="mfv:Mfer_0603"/>
<feature type="binding site" evidence="12">
    <location>
        <position position="168"/>
    </location>
    <ligand>
        <name>CTP</name>
        <dbReference type="ChEBI" id="CHEBI:37563"/>
    </ligand>
</feature>
<dbReference type="GO" id="GO:0160016">
    <property type="term" value="F:CCACCA tRNA nucleotidyltransferase activity"/>
    <property type="evidence" value="ECO:0007669"/>
    <property type="project" value="RHEA"/>
</dbReference>
<dbReference type="Pfam" id="PF21133">
    <property type="entry name" value="CAA_C"/>
    <property type="match status" value="1"/>
</dbReference>
<feature type="domain" description="tRNA nucleotidyltransferase substrate binding" evidence="14">
    <location>
        <begin position="153"/>
        <end position="265"/>
    </location>
</feature>
<comment type="catalytic activity">
    <reaction evidence="12">
        <text>a tRNA precursor + 2 CTP + ATP = a tRNA with a 3' CCA end + 3 diphosphate</text>
        <dbReference type="Rhea" id="RHEA:14433"/>
        <dbReference type="Rhea" id="RHEA-COMP:10465"/>
        <dbReference type="Rhea" id="RHEA-COMP:10468"/>
        <dbReference type="ChEBI" id="CHEBI:30616"/>
        <dbReference type="ChEBI" id="CHEBI:33019"/>
        <dbReference type="ChEBI" id="CHEBI:37563"/>
        <dbReference type="ChEBI" id="CHEBI:74896"/>
        <dbReference type="ChEBI" id="CHEBI:83071"/>
        <dbReference type="EC" id="2.7.7.72"/>
    </reaction>
</comment>
<feature type="binding site" evidence="12">
    <location>
        <position position="159"/>
    </location>
    <ligand>
        <name>ATP</name>
        <dbReference type="ChEBI" id="CHEBI:30616"/>
    </ligand>
</feature>
<protein>
    <recommendedName>
        <fullName evidence="12">CCA-adding enzyme</fullName>
        <ecNumber evidence="12">2.7.7.72</ecNumber>
    </recommendedName>
    <alternativeName>
        <fullName evidence="12">CCA tRNA nucleotidyltransferase</fullName>
    </alternativeName>
    <alternativeName>
        <fullName evidence="12">tRNA CCA-pyrophosphorylase</fullName>
    </alternativeName>
    <alternativeName>
        <fullName evidence="12">tRNA adenylyl-/cytidylyl- transferase</fullName>
    </alternativeName>
    <alternativeName>
        <fullName evidence="12">tRNA nucleotidyltransferase</fullName>
    </alternativeName>
    <alternativeName>
        <fullName evidence="12">tRNA-NT</fullName>
    </alternativeName>
</protein>
<evidence type="ECO:0000256" key="11">
    <source>
        <dbReference type="ARBA" id="ARBA00048696"/>
    </source>
</evidence>
<comment type="subunit">
    <text evidence="12">Homodimer.</text>
</comment>
<dbReference type="GO" id="GO:0070733">
    <property type="term" value="F:AMPylase activity"/>
    <property type="evidence" value="ECO:0007669"/>
    <property type="project" value="UniProtKB-EC"/>
</dbReference>
<dbReference type="PANTHER" id="PTHR39643">
    <property type="entry name" value="CCA-ADDING ENZYME"/>
    <property type="match status" value="1"/>
</dbReference>
<feature type="binding site" evidence="12">
    <location>
        <position position="139"/>
    </location>
    <ligand>
        <name>CTP</name>
        <dbReference type="ChEBI" id="CHEBI:37563"/>
    </ligand>
</feature>
<dbReference type="GO" id="GO:0004810">
    <property type="term" value="F:CCA tRNA nucleotidyltransferase activity"/>
    <property type="evidence" value="ECO:0007669"/>
    <property type="project" value="UniProtKB-UniRule"/>
</dbReference>
<reference evidence="16 17" key="1">
    <citation type="journal article" date="2010" name="Stand. Genomic Sci.">
        <title>Complete genome sequence of Methanothermus fervidus type strain (V24S).</title>
        <authorList>
            <person name="Anderson I."/>
            <person name="Djao O.D."/>
            <person name="Misra M."/>
            <person name="Chertkov O."/>
            <person name="Nolan M."/>
            <person name="Lucas S."/>
            <person name="Lapidus A."/>
            <person name="Del Rio T.G."/>
            <person name="Tice H."/>
            <person name="Cheng J.F."/>
            <person name="Tapia R."/>
            <person name="Han C."/>
            <person name="Goodwin L."/>
            <person name="Pitluck S."/>
            <person name="Liolios K."/>
            <person name="Ivanova N."/>
            <person name="Mavromatis K."/>
            <person name="Mikhailova N."/>
            <person name="Pati A."/>
            <person name="Brambilla E."/>
            <person name="Chen A."/>
            <person name="Palaniappan K."/>
            <person name="Land M."/>
            <person name="Hauser L."/>
            <person name="Chang Y.J."/>
            <person name="Jeffries C.D."/>
            <person name="Sikorski J."/>
            <person name="Spring S."/>
            <person name="Rohde M."/>
            <person name="Eichinger K."/>
            <person name="Huber H."/>
            <person name="Wirth R."/>
            <person name="Goker M."/>
            <person name="Detter J.C."/>
            <person name="Woyke T."/>
            <person name="Bristow J."/>
            <person name="Eisen J.A."/>
            <person name="Markowitz V."/>
            <person name="Hugenholtz P."/>
            <person name="Klenk H.P."/>
            <person name="Kyrpides N.C."/>
        </authorList>
    </citation>
    <scope>NUCLEOTIDE SEQUENCE [LARGE SCALE GENOMIC DNA]</scope>
    <source>
        <strain evidence="17">ATCC 43054 / DSM 2088 / JCM 10308 / V24 S</strain>
    </source>
</reference>
<comment type="catalytic activity">
    <reaction evidence="11">
        <text>L-tyrosyl-[protein] + ATP = O-(5'-adenylyl)-L-tyrosyl-[protein] + diphosphate</text>
        <dbReference type="Rhea" id="RHEA:54288"/>
        <dbReference type="Rhea" id="RHEA-COMP:10136"/>
        <dbReference type="Rhea" id="RHEA-COMP:13846"/>
        <dbReference type="ChEBI" id="CHEBI:30616"/>
        <dbReference type="ChEBI" id="CHEBI:33019"/>
        <dbReference type="ChEBI" id="CHEBI:46858"/>
        <dbReference type="ChEBI" id="CHEBI:83624"/>
        <dbReference type="EC" id="2.7.7.108"/>
    </reaction>
</comment>
<organism evidence="16 17">
    <name type="scientific">Methanothermus fervidus (strain ATCC 43054 / DSM 2088 / JCM 10308 / V24 S)</name>
    <dbReference type="NCBI Taxonomy" id="523846"/>
    <lineage>
        <taxon>Archaea</taxon>
        <taxon>Methanobacteriati</taxon>
        <taxon>Methanobacteriota</taxon>
        <taxon>Methanomada group</taxon>
        <taxon>Methanobacteria</taxon>
        <taxon>Methanobacteriales</taxon>
        <taxon>Methanothermaceae</taxon>
        <taxon>Methanothermus</taxon>
    </lineage>
</organism>
<dbReference type="InterPro" id="IPR043519">
    <property type="entry name" value="NT_sf"/>
</dbReference>
<evidence type="ECO:0000259" key="15">
    <source>
        <dbReference type="Pfam" id="PF21133"/>
    </source>
</evidence>
<comment type="catalytic activity">
    <reaction evidence="12">
        <text>a tRNA with a 3' CCA end + 2 CTP + ATP = a tRNA with a 3' CCACCA end + 3 diphosphate</text>
        <dbReference type="Rhea" id="RHEA:76235"/>
        <dbReference type="Rhea" id="RHEA-COMP:10468"/>
        <dbReference type="Rhea" id="RHEA-COMP:18655"/>
        <dbReference type="ChEBI" id="CHEBI:30616"/>
        <dbReference type="ChEBI" id="CHEBI:33019"/>
        <dbReference type="ChEBI" id="CHEBI:37563"/>
        <dbReference type="ChEBI" id="CHEBI:83071"/>
        <dbReference type="ChEBI" id="CHEBI:195187"/>
    </reaction>
</comment>
<dbReference type="GO" id="GO:0005524">
    <property type="term" value="F:ATP binding"/>
    <property type="evidence" value="ECO:0007669"/>
    <property type="project" value="UniProtKB-UniRule"/>
</dbReference>
<dbReference type="HAMAP" id="MF_01264">
    <property type="entry name" value="CCA_arch"/>
    <property type="match status" value="1"/>
</dbReference>
<comment type="miscellaneous">
    <text evidence="12">A single active site specifically recognizes both ATP and CTP and is responsible for their addition.</text>
</comment>
<dbReference type="EC" id="2.7.7.72" evidence="12"/>
<evidence type="ECO:0000256" key="8">
    <source>
        <dbReference type="ARBA" id="ARBA00022842"/>
    </source>
</evidence>
<feature type="domain" description="CCA-adding enzyme C-terminal" evidence="15">
    <location>
        <begin position="283"/>
        <end position="422"/>
    </location>
</feature>
<keyword evidence="6 12" id="KW-0692">RNA repair</keyword>
<feature type="binding site" evidence="12">
    <location>
        <position position="52"/>
    </location>
    <ligand>
        <name>CTP</name>
        <dbReference type="ChEBI" id="CHEBI:37563"/>
    </ligand>
</feature>
<evidence type="ECO:0000256" key="3">
    <source>
        <dbReference type="ARBA" id="ARBA00022695"/>
    </source>
</evidence>
<dbReference type="OrthoDB" id="7378at2157"/>
<dbReference type="STRING" id="523846.Mfer_0603"/>
<feature type="binding site" evidence="12">
    <location>
        <position position="139"/>
    </location>
    <ligand>
        <name>ATP</name>
        <dbReference type="ChEBI" id="CHEBI:30616"/>
    </ligand>
</feature>
<evidence type="ECO:0000256" key="10">
    <source>
        <dbReference type="ARBA" id="ARBA00047518"/>
    </source>
</evidence>
<dbReference type="CDD" id="cd05400">
    <property type="entry name" value="NT_2-5OAS_ClassI-CCAase"/>
    <property type="match status" value="1"/>
</dbReference>
<evidence type="ECO:0000256" key="1">
    <source>
        <dbReference type="ARBA" id="ARBA00022679"/>
    </source>
</evidence>
<keyword evidence="3 12" id="KW-0548">Nucleotidyltransferase</keyword>
<feature type="binding site" evidence="12">
    <location>
        <position position="63"/>
    </location>
    <ligand>
        <name>Mg(2+)</name>
        <dbReference type="ChEBI" id="CHEBI:18420"/>
    </ligand>
</feature>
<evidence type="ECO:0000256" key="12">
    <source>
        <dbReference type="HAMAP-Rule" id="MF_01264"/>
    </source>
</evidence>
<dbReference type="SUPFAM" id="SSF81631">
    <property type="entry name" value="PAP/OAS1 substrate-binding domain"/>
    <property type="match status" value="1"/>
</dbReference>
<dbReference type="Gene3D" id="3.30.70.590">
    <property type="entry name" value="Poly(A) polymerase predicted RNA binding domain"/>
    <property type="match status" value="1"/>
</dbReference>
<keyword evidence="9 12" id="KW-0694">RNA-binding</keyword>
<dbReference type="HOGENOM" id="CLU_044679_1_0_2"/>
<keyword evidence="7 12" id="KW-0067">ATP-binding</keyword>
<evidence type="ECO:0000256" key="4">
    <source>
        <dbReference type="ARBA" id="ARBA00022723"/>
    </source>
</evidence>
<dbReference type="PANTHER" id="PTHR39643:SF1">
    <property type="entry name" value="CCA-ADDING ENZYME"/>
    <property type="match status" value="1"/>
</dbReference>
<dbReference type="GO" id="GO:0000287">
    <property type="term" value="F:magnesium ion binding"/>
    <property type="evidence" value="ECO:0007669"/>
    <property type="project" value="UniProtKB-UniRule"/>
</dbReference>
<feature type="binding site" evidence="12">
    <location>
        <position position="61"/>
    </location>
    <ligand>
        <name>Mg(2+)</name>
        <dbReference type="ChEBI" id="CHEBI:18420"/>
    </ligand>
</feature>
<feature type="binding site" evidence="12">
    <location>
        <position position="52"/>
    </location>
    <ligand>
        <name>ATP</name>
        <dbReference type="ChEBI" id="CHEBI:30616"/>
    </ligand>
</feature>
<feature type="binding site" evidence="12">
    <location>
        <position position="159"/>
    </location>
    <ligand>
        <name>CTP</name>
        <dbReference type="ChEBI" id="CHEBI:37563"/>
    </ligand>
</feature>
<feature type="binding site" evidence="12">
    <location>
        <position position="168"/>
    </location>
    <ligand>
        <name>ATP</name>
        <dbReference type="ChEBI" id="CHEBI:30616"/>
    </ligand>
</feature>
<evidence type="ECO:0000313" key="16">
    <source>
        <dbReference type="EMBL" id="ADP77402.1"/>
    </source>
</evidence>
<dbReference type="PIRSF" id="PIRSF005335">
    <property type="entry name" value="CCA_arch"/>
    <property type="match status" value="1"/>
</dbReference>
<dbReference type="Pfam" id="PF09249">
    <property type="entry name" value="tRNA_NucTransf2"/>
    <property type="match status" value="1"/>
</dbReference>
<dbReference type="EMBL" id="CP002278">
    <property type="protein sequence ID" value="ADP77402.1"/>
    <property type="molecule type" value="Genomic_DNA"/>
</dbReference>
<dbReference type="GO" id="GO:0001680">
    <property type="term" value="P:tRNA 3'-terminal CCA addition"/>
    <property type="evidence" value="ECO:0007669"/>
    <property type="project" value="UniProtKB-UniRule"/>
</dbReference>
<comment type="cofactor">
    <cofactor evidence="12">
        <name>Mg(2+)</name>
        <dbReference type="ChEBI" id="CHEBI:18420"/>
    </cofactor>
</comment>
<keyword evidence="2 12" id="KW-0819">tRNA processing</keyword>
<keyword evidence="5 12" id="KW-0547">Nucleotide-binding</keyword>
<dbReference type="SUPFAM" id="SSF55003">
    <property type="entry name" value="PAP/Archaeal CCA-adding enzyme, C-terminal domain"/>
    <property type="match status" value="1"/>
</dbReference>
<name>E3GYM0_METFV</name>
<accession>E3GYM0</accession>
<dbReference type="InterPro" id="IPR002934">
    <property type="entry name" value="Polymerase_NTP_transf_dom"/>
</dbReference>
<dbReference type="Proteomes" id="UP000002315">
    <property type="component" value="Chromosome"/>
</dbReference>
<evidence type="ECO:0000313" key="17">
    <source>
        <dbReference type="Proteomes" id="UP000002315"/>
    </source>
</evidence>
<dbReference type="InterPro" id="IPR042090">
    <property type="entry name" value="CCA_tRNA_nucleotrans_2"/>
</dbReference>
<dbReference type="NCBIfam" id="TIGR03671">
    <property type="entry name" value="cca_archaeal"/>
    <property type="match status" value="1"/>
</dbReference>
<dbReference type="InterPro" id="IPR006116">
    <property type="entry name" value="NT_2-5OAS_ClassI-CCAase"/>
</dbReference>
<evidence type="ECO:0000256" key="6">
    <source>
        <dbReference type="ARBA" id="ARBA00022800"/>
    </source>
</evidence>
<feature type="domain" description="Polymerase nucleotidyl transferase" evidence="13">
    <location>
        <begin position="29"/>
        <end position="138"/>
    </location>
</feature>
<evidence type="ECO:0000256" key="2">
    <source>
        <dbReference type="ARBA" id="ARBA00022694"/>
    </source>
</evidence>
<dbReference type="Pfam" id="PF01909">
    <property type="entry name" value="NTP_transf_2"/>
    <property type="match status" value="1"/>
</dbReference>
<dbReference type="GO" id="GO:0000049">
    <property type="term" value="F:tRNA binding"/>
    <property type="evidence" value="ECO:0007669"/>
    <property type="project" value="UniProtKB-UniRule"/>
</dbReference>
<dbReference type="Gene3D" id="1.10.1410.30">
    <property type="entry name" value="CCA tRNA nucleotidyltransferase, domain 2"/>
    <property type="match status" value="1"/>
</dbReference>
<dbReference type="Gene3D" id="3.30.70.1550">
    <property type="entry name" value="Archaeal tRNA CCA-adding enzyme catalytic domain"/>
    <property type="match status" value="1"/>
</dbReference>
<evidence type="ECO:0000259" key="14">
    <source>
        <dbReference type="Pfam" id="PF09249"/>
    </source>
</evidence>
<evidence type="ECO:0000256" key="9">
    <source>
        <dbReference type="ARBA" id="ARBA00022884"/>
    </source>
</evidence>
<keyword evidence="17" id="KW-1185">Reference proteome</keyword>
<feature type="binding site" evidence="12">
    <location>
        <position position="49"/>
    </location>
    <ligand>
        <name>CTP</name>
        <dbReference type="ChEBI" id="CHEBI:37563"/>
    </ligand>
</feature>
<keyword evidence="4 12" id="KW-0479">Metal-binding</keyword>
<comment type="function">
    <text evidence="12">Catalyzes the addition and repair of the essential 3'-terminal CCA sequence in tRNAs without using a nucleic acid template. Adds these three nucleotides in the order of C, C, and A to the tRNA nucleotide-73, using CTP and ATP as substrates and producing inorganic pyrophosphate. tRNA 3'-terminal CCA addition is required both for tRNA processing and repair. Also involved in tRNA surveillance by mediating tandem CCA addition to generate a CCACCA at the 3' terminus of unstable tRNAs. While stable tRNAs receive only 3'-terminal CCA, unstable tRNAs are marked with CCACCA and rapidly degraded.</text>
</comment>
<dbReference type="AlphaFoldDB" id="E3GYM0"/>
<dbReference type="GO" id="GO:0042245">
    <property type="term" value="P:RNA repair"/>
    <property type="evidence" value="ECO:0007669"/>
    <property type="project" value="UniProtKB-KW"/>
</dbReference>
<keyword evidence="8 12" id="KW-0460">Magnesium</keyword>
<dbReference type="Gene3D" id="3.30.460.10">
    <property type="entry name" value="Beta Polymerase, domain 2"/>
    <property type="match status" value="1"/>
</dbReference>
<dbReference type="InterPro" id="IPR008229">
    <property type="entry name" value="CCA-adding_arc"/>
</dbReference>
<evidence type="ECO:0000256" key="5">
    <source>
        <dbReference type="ARBA" id="ARBA00022741"/>
    </source>
</evidence>
<gene>
    <name evidence="12" type="primary">cca</name>
    <name evidence="16" type="ordered locus">Mfer_0603</name>
</gene>